<comment type="catalytic activity">
    <reaction evidence="1">
        <text>Endonucleolytic cleavage to 5'-phosphomonoester.</text>
        <dbReference type="EC" id="3.1.26.4"/>
    </reaction>
</comment>
<evidence type="ECO:0000259" key="11">
    <source>
        <dbReference type="PROSITE" id="PS50879"/>
    </source>
</evidence>
<dbReference type="GO" id="GO:0046872">
    <property type="term" value="F:metal ion binding"/>
    <property type="evidence" value="ECO:0007669"/>
    <property type="project" value="UniProtKB-KW"/>
</dbReference>
<dbReference type="InterPro" id="IPR002156">
    <property type="entry name" value="RNaseH_domain"/>
</dbReference>
<dbReference type="EC" id="3.1.26.4" evidence="5"/>
<evidence type="ECO:0000256" key="2">
    <source>
        <dbReference type="ARBA" id="ARBA00001946"/>
    </source>
</evidence>
<dbReference type="InterPro" id="IPR012337">
    <property type="entry name" value="RNaseH-like_sf"/>
</dbReference>
<evidence type="ECO:0000256" key="10">
    <source>
        <dbReference type="ARBA" id="ARBA00022842"/>
    </source>
</evidence>
<reference evidence="12" key="1">
    <citation type="submission" date="2019-09" db="EMBL/GenBank/DDBJ databases">
        <title>Draft genome sequences of 48 bacterial type strains from the CCUG.</title>
        <authorList>
            <person name="Tunovic T."/>
            <person name="Pineiro-Iglesias B."/>
            <person name="Unosson C."/>
            <person name="Inganas E."/>
            <person name="Ohlen M."/>
            <person name="Cardew S."/>
            <person name="Jensie-Markopoulos S."/>
            <person name="Salva-Serra F."/>
            <person name="Jaen-Luchoro D."/>
            <person name="Karlsson R."/>
            <person name="Svensson-Stadler L."/>
            <person name="Chun J."/>
            <person name="Moore E."/>
        </authorList>
    </citation>
    <scope>NUCLEOTIDE SEQUENCE</scope>
    <source>
        <strain evidence="12">CCUG 50899</strain>
    </source>
</reference>
<keyword evidence="6" id="KW-0540">Nuclease</keyword>
<name>A0A643F642_9HYPH</name>
<sequence>MSVVSGRHYLIATDGSCIRNPGRGGWSYVKQLKEGDKLLRQGVNARQSSERVTTNIKMEMTAALKAVKGIAETETPVIIVSDNLMLCKGMTEWLPGWKAKGWRRTTGALENSGLWKSLDAACEGKNVHWVWVKGHAGYQLNEMADTLARNAAEGKYPNGPDSVKAMYPHWFEDQTGVL</sequence>
<dbReference type="SUPFAM" id="SSF53098">
    <property type="entry name" value="Ribonuclease H-like"/>
    <property type="match status" value="1"/>
</dbReference>
<protein>
    <recommendedName>
        <fullName evidence="5">ribonuclease H</fullName>
        <ecNumber evidence="5">3.1.26.4</ecNumber>
    </recommendedName>
</protein>
<evidence type="ECO:0000256" key="4">
    <source>
        <dbReference type="ARBA" id="ARBA00011245"/>
    </source>
</evidence>
<dbReference type="Gene3D" id="3.30.420.10">
    <property type="entry name" value="Ribonuclease H-like superfamily/Ribonuclease H"/>
    <property type="match status" value="1"/>
</dbReference>
<accession>A0A643F642</accession>
<dbReference type="EMBL" id="VZPE01000001">
    <property type="protein sequence ID" value="KAB0573775.1"/>
    <property type="molecule type" value="Genomic_DNA"/>
</dbReference>
<keyword evidence="10" id="KW-0460">Magnesium</keyword>
<evidence type="ECO:0000256" key="8">
    <source>
        <dbReference type="ARBA" id="ARBA00022759"/>
    </source>
</evidence>
<evidence type="ECO:0000256" key="5">
    <source>
        <dbReference type="ARBA" id="ARBA00012180"/>
    </source>
</evidence>
<dbReference type="InterPro" id="IPR022892">
    <property type="entry name" value="RNaseHI"/>
</dbReference>
<dbReference type="GO" id="GO:0003676">
    <property type="term" value="F:nucleic acid binding"/>
    <property type="evidence" value="ECO:0007669"/>
    <property type="project" value="InterPro"/>
</dbReference>
<evidence type="ECO:0000256" key="7">
    <source>
        <dbReference type="ARBA" id="ARBA00022723"/>
    </source>
</evidence>
<keyword evidence="8" id="KW-0255">Endonuclease</keyword>
<comment type="caution">
    <text evidence="12">The sequence shown here is derived from an EMBL/GenBank/DDBJ whole genome shotgun (WGS) entry which is preliminary data.</text>
</comment>
<proteinExistence type="inferred from homology"/>
<dbReference type="InterPro" id="IPR036397">
    <property type="entry name" value="RNaseH_sf"/>
</dbReference>
<evidence type="ECO:0000256" key="3">
    <source>
        <dbReference type="ARBA" id="ARBA00005300"/>
    </source>
</evidence>
<evidence type="ECO:0000256" key="6">
    <source>
        <dbReference type="ARBA" id="ARBA00022722"/>
    </source>
</evidence>
<evidence type="ECO:0000313" key="12">
    <source>
        <dbReference type="EMBL" id="KAB0573775.1"/>
    </source>
</evidence>
<dbReference type="Pfam" id="PF00075">
    <property type="entry name" value="RNase_H"/>
    <property type="match status" value="1"/>
</dbReference>
<dbReference type="PANTHER" id="PTHR10642:SF26">
    <property type="entry name" value="RIBONUCLEASE H1"/>
    <property type="match status" value="1"/>
</dbReference>
<keyword evidence="9" id="KW-0378">Hydrolase</keyword>
<dbReference type="GO" id="GO:0043137">
    <property type="term" value="P:DNA replication, removal of RNA primer"/>
    <property type="evidence" value="ECO:0007669"/>
    <property type="project" value="TreeGrafter"/>
</dbReference>
<dbReference type="CDD" id="cd09278">
    <property type="entry name" value="RNase_HI_prokaryote_like"/>
    <property type="match status" value="1"/>
</dbReference>
<organism evidence="12">
    <name type="scientific">Brucella pituitosa</name>
    <dbReference type="NCBI Taxonomy" id="571256"/>
    <lineage>
        <taxon>Bacteria</taxon>
        <taxon>Pseudomonadati</taxon>
        <taxon>Pseudomonadota</taxon>
        <taxon>Alphaproteobacteria</taxon>
        <taxon>Hyphomicrobiales</taxon>
        <taxon>Brucellaceae</taxon>
        <taxon>Brucella/Ochrobactrum group</taxon>
        <taxon>Brucella</taxon>
    </lineage>
</organism>
<dbReference type="PROSITE" id="PS50879">
    <property type="entry name" value="RNASE_H_1"/>
    <property type="match status" value="1"/>
</dbReference>
<evidence type="ECO:0000256" key="9">
    <source>
        <dbReference type="ARBA" id="ARBA00022801"/>
    </source>
</evidence>
<comment type="similarity">
    <text evidence="3">Belongs to the RNase H family.</text>
</comment>
<dbReference type="AlphaFoldDB" id="A0A643F642"/>
<evidence type="ECO:0000256" key="1">
    <source>
        <dbReference type="ARBA" id="ARBA00000077"/>
    </source>
</evidence>
<dbReference type="InterPro" id="IPR050092">
    <property type="entry name" value="RNase_H"/>
</dbReference>
<comment type="subunit">
    <text evidence="4">Monomer.</text>
</comment>
<dbReference type="GO" id="GO:0004523">
    <property type="term" value="F:RNA-DNA hybrid ribonuclease activity"/>
    <property type="evidence" value="ECO:0007669"/>
    <property type="project" value="UniProtKB-EC"/>
</dbReference>
<comment type="cofactor">
    <cofactor evidence="2">
        <name>Mg(2+)</name>
        <dbReference type="ChEBI" id="CHEBI:18420"/>
    </cofactor>
</comment>
<feature type="domain" description="RNase H type-1" evidence="11">
    <location>
        <begin position="5"/>
        <end position="153"/>
    </location>
</feature>
<dbReference type="PANTHER" id="PTHR10642">
    <property type="entry name" value="RIBONUCLEASE H1"/>
    <property type="match status" value="1"/>
</dbReference>
<gene>
    <name evidence="12" type="ORF">F7Q93_01075</name>
</gene>
<keyword evidence="7" id="KW-0479">Metal-binding</keyword>